<evidence type="ECO:0000256" key="5">
    <source>
        <dbReference type="ARBA" id="ARBA00023136"/>
    </source>
</evidence>
<keyword evidence="5 7" id="KW-0472">Membrane</keyword>
<accession>W4IZ09</accession>
<feature type="transmembrane region" description="Helical" evidence="7">
    <location>
        <begin position="44"/>
        <end position="68"/>
    </location>
</feature>
<feature type="transmembrane region" description="Helical" evidence="7">
    <location>
        <begin position="391"/>
        <end position="413"/>
    </location>
</feature>
<feature type="transmembrane region" description="Helical" evidence="7">
    <location>
        <begin position="238"/>
        <end position="260"/>
    </location>
</feature>
<feature type="transmembrane region" description="Helical" evidence="7">
    <location>
        <begin position="88"/>
        <end position="110"/>
    </location>
</feature>
<dbReference type="OMA" id="MKAIMIS"/>
<evidence type="ECO:0000256" key="6">
    <source>
        <dbReference type="SAM" id="MobiDB-lite"/>
    </source>
</evidence>
<evidence type="ECO:0000256" key="1">
    <source>
        <dbReference type="ARBA" id="ARBA00004141"/>
    </source>
</evidence>
<dbReference type="Pfam" id="PF07690">
    <property type="entry name" value="MFS_1"/>
    <property type="match status" value="1"/>
</dbReference>
<keyword evidence="2" id="KW-0813">Transport</keyword>
<dbReference type="InterPro" id="IPR036259">
    <property type="entry name" value="MFS_trans_sf"/>
</dbReference>
<evidence type="ECO:0000256" key="2">
    <source>
        <dbReference type="ARBA" id="ARBA00022448"/>
    </source>
</evidence>
<dbReference type="CDD" id="cd17353">
    <property type="entry name" value="MFS_OFA_like"/>
    <property type="match status" value="1"/>
</dbReference>
<keyword evidence="4 7" id="KW-1133">Transmembrane helix</keyword>
<dbReference type="EMBL" id="KI927382">
    <property type="protein sequence ID" value="ETW55220.1"/>
    <property type="molecule type" value="Genomic_DNA"/>
</dbReference>
<dbReference type="GO" id="GO:0016020">
    <property type="term" value="C:membrane"/>
    <property type="evidence" value="ECO:0007669"/>
    <property type="project" value="UniProtKB-SubCell"/>
</dbReference>
<organism evidence="8 9">
    <name type="scientific">Plasmodium falciparum (isolate Palo Alto / Uganda)</name>
    <dbReference type="NCBI Taxonomy" id="57270"/>
    <lineage>
        <taxon>Eukaryota</taxon>
        <taxon>Sar</taxon>
        <taxon>Alveolata</taxon>
        <taxon>Apicomplexa</taxon>
        <taxon>Aconoidasida</taxon>
        <taxon>Haemosporida</taxon>
        <taxon>Plasmodiidae</taxon>
        <taxon>Plasmodium</taxon>
        <taxon>Plasmodium (Laverania)</taxon>
    </lineage>
</organism>
<feature type="transmembrane region" description="Helical" evidence="7">
    <location>
        <begin position="145"/>
        <end position="168"/>
    </location>
</feature>
<evidence type="ECO:0000256" key="4">
    <source>
        <dbReference type="ARBA" id="ARBA00022989"/>
    </source>
</evidence>
<dbReference type="PANTHER" id="PTHR43385">
    <property type="entry name" value="RIBOFLAVIN TRANSPORTER RIBJ"/>
    <property type="match status" value="1"/>
</dbReference>
<dbReference type="AlphaFoldDB" id="W4IZ09"/>
<feature type="transmembrane region" description="Helical" evidence="7">
    <location>
        <begin position="519"/>
        <end position="542"/>
    </location>
</feature>
<feature type="transmembrane region" description="Helical" evidence="7">
    <location>
        <begin position="12"/>
        <end position="32"/>
    </location>
</feature>
<evidence type="ECO:0008006" key="10">
    <source>
        <dbReference type="Google" id="ProtNLM"/>
    </source>
</evidence>
<comment type="subcellular location">
    <subcellularLocation>
        <location evidence="1">Membrane</location>
        <topology evidence="1">Multi-pass membrane protein</topology>
    </subcellularLocation>
</comment>
<dbReference type="Proteomes" id="UP000019103">
    <property type="component" value="Unassembled WGS sequence"/>
</dbReference>
<dbReference type="GO" id="GO:0022857">
    <property type="term" value="F:transmembrane transporter activity"/>
    <property type="evidence" value="ECO:0007669"/>
    <property type="project" value="InterPro"/>
</dbReference>
<feature type="transmembrane region" description="Helical" evidence="7">
    <location>
        <begin position="548"/>
        <end position="567"/>
    </location>
</feature>
<sequence>MKKINNKLLLIYNMSFYIILNLYITFKICLLIKFNIVLYAYFYIYIYIYIFFFFFFFFIFFFKLGIINSYGNLNIYLTSYLRYKGNNVTYRDVAFIYELTIITLGIFMLVGNIVQKRLGERITILACSLMTFLAFYLSSVYAHSYILLCIFMGFFYAVGYGICFTIPLSCAYKHFKNNRGFISGIIISAISLSPFLYCPLQTMLINKNNVSPVQKKINNSTEYYFDDKDVLNRVPNVLFLQSIIFLIFATMGGFLATMEVKMDNDPEIKKQKKNLLSEEKNSNTNNVDKNIVDLEKNEEVYVATDKHKYNTNTDSNNIDIKNDNSRSAKSMKKKKKRKFGFGFMNDDKNNNDDNDSKQKGNSLFGMLTLDRIFTDNYIGKYYNKKCTEDKFFFLLWISVVLFNCYINFVIMYWKIIGINYTHVEDKLITLNGSFINSLSNIAGRIIWGIIYDKIKINYTIFLLGICIIFCCFILPIISHVYIYYALVCALFYFCIGGSLVTIPVITLKKYGETHFSLNMSILYTSRIANTFLCSIIVSSFYKMLQLRYLSYAFGIISSVSTLLMCILTK</sequence>
<evidence type="ECO:0000313" key="8">
    <source>
        <dbReference type="EMBL" id="ETW55220.1"/>
    </source>
</evidence>
<dbReference type="PANTHER" id="PTHR43385:SF1">
    <property type="entry name" value="RIBOFLAVIN TRANSPORTER RIBJ"/>
    <property type="match status" value="1"/>
</dbReference>
<name>W4IZ09_PLAFP</name>
<feature type="transmembrane region" description="Helical" evidence="7">
    <location>
        <begin position="122"/>
        <end position="139"/>
    </location>
</feature>
<proteinExistence type="predicted"/>
<feature type="transmembrane region" description="Helical" evidence="7">
    <location>
        <begin position="483"/>
        <end position="507"/>
    </location>
</feature>
<dbReference type="SUPFAM" id="SSF103473">
    <property type="entry name" value="MFS general substrate transporter"/>
    <property type="match status" value="1"/>
</dbReference>
<feature type="transmembrane region" description="Helical" evidence="7">
    <location>
        <begin position="458"/>
        <end position="477"/>
    </location>
</feature>
<gene>
    <name evidence="8" type="ORF">PFUGPA_03040</name>
</gene>
<feature type="transmembrane region" description="Helical" evidence="7">
    <location>
        <begin position="180"/>
        <end position="197"/>
    </location>
</feature>
<protein>
    <recommendedName>
        <fullName evidence="10">Monocarboxylate transporter</fullName>
    </recommendedName>
</protein>
<evidence type="ECO:0000313" key="9">
    <source>
        <dbReference type="Proteomes" id="UP000019103"/>
    </source>
</evidence>
<evidence type="ECO:0000256" key="7">
    <source>
        <dbReference type="SAM" id="Phobius"/>
    </source>
</evidence>
<reference evidence="8 9" key="2">
    <citation type="submission" date="2013-02" db="EMBL/GenBank/DDBJ databases">
        <title>The Genome Sequence of Plasmodium falciparum Palo Alto/Uganda.</title>
        <authorList>
            <consortium name="The Broad Institute Genome Sequencing Platform"/>
            <consortium name="The Broad Institute Genome Sequencing Center for Infectious Disease"/>
            <person name="Neafsey D."/>
            <person name="Cheeseman I."/>
            <person name="Volkman S."/>
            <person name="Adams J."/>
            <person name="Walker B."/>
            <person name="Young S.K."/>
            <person name="Zeng Q."/>
            <person name="Gargeya S."/>
            <person name="Fitzgerald M."/>
            <person name="Haas B."/>
            <person name="Abouelleil A."/>
            <person name="Alvarado L."/>
            <person name="Arachchi H.M."/>
            <person name="Berlin A.M."/>
            <person name="Chapman S.B."/>
            <person name="Dewar J."/>
            <person name="Goldberg J."/>
            <person name="Griggs A."/>
            <person name="Gujja S."/>
            <person name="Hansen M."/>
            <person name="Howarth C."/>
            <person name="Imamovic A."/>
            <person name="Larimer J."/>
            <person name="McCowan C."/>
            <person name="Murphy C."/>
            <person name="Neiman D."/>
            <person name="Pearson M."/>
            <person name="Priest M."/>
            <person name="Roberts A."/>
            <person name="Saif S."/>
            <person name="Shea T."/>
            <person name="Sisk P."/>
            <person name="Sykes S."/>
            <person name="Wortman J."/>
            <person name="Nusbaum C."/>
            <person name="Birren B."/>
        </authorList>
    </citation>
    <scope>NUCLEOTIDE SEQUENCE [LARGE SCALE GENOMIC DNA]</scope>
    <source>
        <strain evidence="8 9">Palo Alto/Uganda</strain>
    </source>
</reference>
<keyword evidence="3 7" id="KW-0812">Transmembrane</keyword>
<dbReference type="InterPro" id="IPR011701">
    <property type="entry name" value="MFS"/>
</dbReference>
<evidence type="ECO:0000256" key="3">
    <source>
        <dbReference type="ARBA" id="ARBA00022692"/>
    </source>
</evidence>
<dbReference type="Gene3D" id="1.20.1250.20">
    <property type="entry name" value="MFS general substrate transporter like domains"/>
    <property type="match status" value="2"/>
</dbReference>
<dbReference type="OrthoDB" id="410267at2759"/>
<reference evidence="8 9" key="1">
    <citation type="submission" date="2013-02" db="EMBL/GenBank/DDBJ databases">
        <title>The Genome Annotation of Plasmodium falciparum Palo Alto/Uganda.</title>
        <authorList>
            <consortium name="The Broad Institute Genome Sequencing Platform"/>
            <consortium name="The Broad Institute Genome Sequencing Center for Infectious Disease"/>
            <person name="Neafsey D."/>
            <person name="Hoffman S."/>
            <person name="Volkman S."/>
            <person name="Rosenthal P."/>
            <person name="Walker B."/>
            <person name="Young S.K."/>
            <person name="Zeng Q."/>
            <person name="Gargeya S."/>
            <person name="Fitzgerald M."/>
            <person name="Haas B."/>
            <person name="Abouelleil A."/>
            <person name="Allen A.W."/>
            <person name="Alvarado L."/>
            <person name="Arachchi H.M."/>
            <person name="Berlin A.M."/>
            <person name="Chapman S.B."/>
            <person name="Gainer-Dewar J."/>
            <person name="Goldberg J."/>
            <person name="Griggs A."/>
            <person name="Gujja S."/>
            <person name="Hansen M."/>
            <person name="Howarth C."/>
            <person name="Imamovic A."/>
            <person name="Ireland A."/>
            <person name="Larimer J."/>
            <person name="McCowan C."/>
            <person name="Murphy C."/>
            <person name="Pearson M."/>
            <person name="Poon T.W."/>
            <person name="Priest M."/>
            <person name="Roberts A."/>
            <person name="Saif S."/>
            <person name="Shea T."/>
            <person name="Sisk P."/>
            <person name="Sykes S."/>
            <person name="Wortman J."/>
            <person name="Nusbaum C."/>
            <person name="Birren B."/>
        </authorList>
    </citation>
    <scope>NUCLEOTIDE SEQUENCE [LARGE SCALE GENOMIC DNA]</scope>
    <source>
        <strain evidence="8 9">Palo Alto/Uganda</strain>
    </source>
</reference>
<dbReference type="InterPro" id="IPR052983">
    <property type="entry name" value="MFS_Riboflavin_Transporter"/>
</dbReference>
<feature type="region of interest" description="Disordered" evidence="6">
    <location>
        <begin position="313"/>
        <end position="335"/>
    </location>
</feature>